<gene>
    <name evidence="1" type="ORF">F0919_14465</name>
</gene>
<dbReference type="Proteomes" id="UP000323632">
    <property type="component" value="Unassembled WGS sequence"/>
</dbReference>
<evidence type="ECO:0000313" key="2">
    <source>
        <dbReference type="Proteomes" id="UP000323632"/>
    </source>
</evidence>
<evidence type="ECO:0000313" key="1">
    <source>
        <dbReference type="EMBL" id="KAA5533732.1"/>
    </source>
</evidence>
<sequence length="93" mass="10388">MSFKKFKEFTEQAQTRCGVAFEIKTAQQNYDGVITAVKGVVYVPNEDGKSASLEMLWNLKGQAMLVGEQFDLIKELLVEAVEEDASTLLQPEN</sequence>
<name>A0A5M6CIF6_9BACT</name>
<comment type="caution">
    <text evidence="1">The sequence shown here is derived from an EMBL/GenBank/DDBJ whole genome shotgun (WGS) entry which is preliminary data.</text>
</comment>
<dbReference type="AlphaFoldDB" id="A0A5M6CIF6"/>
<proteinExistence type="predicted"/>
<dbReference type="EMBL" id="VWSH01000003">
    <property type="protein sequence ID" value="KAA5533732.1"/>
    <property type="molecule type" value="Genomic_DNA"/>
</dbReference>
<accession>A0A5M6CIF6</accession>
<reference evidence="1 2" key="1">
    <citation type="submission" date="2019-09" db="EMBL/GenBank/DDBJ databases">
        <title>Genome sequence and assembly of Taibaiella sp.</title>
        <authorList>
            <person name="Chhetri G."/>
        </authorList>
    </citation>
    <scope>NUCLEOTIDE SEQUENCE [LARGE SCALE GENOMIC DNA]</scope>
    <source>
        <strain evidence="1 2">KVB11</strain>
    </source>
</reference>
<protein>
    <submittedName>
        <fullName evidence="1">Uncharacterized protein</fullName>
    </submittedName>
</protein>
<dbReference type="RefSeq" id="WP_150033478.1">
    <property type="nucleotide sequence ID" value="NZ_VWSH01000003.1"/>
</dbReference>
<keyword evidence="2" id="KW-1185">Reference proteome</keyword>
<organism evidence="1 2">
    <name type="scientific">Taibaiella lutea</name>
    <dbReference type="NCBI Taxonomy" id="2608001"/>
    <lineage>
        <taxon>Bacteria</taxon>
        <taxon>Pseudomonadati</taxon>
        <taxon>Bacteroidota</taxon>
        <taxon>Chitinophagia</taxon>
        <taxon>Chitinophagales</taxon>
        <taxon>Chitinophagaceae</taxon>
        <taxon>Taibaiella</taxon>
    </lineage>
</organism>